<comment type="similarity">
    <text evidence="2 7">Belongs to the type IA topoisomerase family.</text>
</comment>
<feature type="domain" description="Topo IA-type catalytic" evidence="10">
    <location>
        <begin position="158"/>
        <end position="582"/>
    </location>
</feature>
<evidence type="ECO:0000256" key="8">
    <source>
        <dbReference type="SAM" id="MobiDB-lite"/>
    </source>
</evidence>
<comment type="function">
    <text evidence="7">Introduces a single-strand break via transesterification at a target site in duplex DNA. Releases the supercoiling and torsional tension of DNA introduced during the DNA replication and transcription by transiently cleaving and rejoining one strand of the DNA duplex. The scissile phosphodiester is attacked by the catalytic tyrosine of the enzyme, resulting in the formation of a DNA-(5'-phosphotyrosyl)-enzyme intermediate and the expulsion of a 3'-OH DNA strand.</text>
</comment>
<dbReference type="SMART" id="SM00436">
    <property type="entry name" value="TOP1Bc"/>
    <property type="match status" value="1"/>
</dbReference>
<dbReference type="CDD" id="cd03362">
    <property type="entry name" value="TOPRIM_TopoIA_TopoIII"/>
    <property type="match status" value="1"/>
</dbReference>
<dbReference type="OrthoDB" id="430051at2759"/>
<name>V6M7K9_9EUKA</name>
<dbReference type="EMBL" id="KI545950">
    <property type="protein sequence ID" value="EST49449.1"/>
    <property type="molecule type" value="Genomic_DNA"/>
</dbReference>
<dbReference type="InterPro" id="IPR023406">
    <property type="entry name" value="Topo_IA_AS"/>
</dbReference>
<dbReference type="PRINTS" id="PR00417">
    <property type="entry name" value="PRTPISMRASEI"/>
</dbReference>
<dbReference type="InterPro" id="IPR000380">
    <property type="entry name" value="Topo_IA"/>
</dbReference>
<evidence type="ECO:0000313" key="13">
    <source>
        <dbReference type="Proteomes" id="UP000018208"/>
    </source>
</evidence>
<evidence type="ECO:0000259" key="9">
    <source>
        <dbReference type="PROSITE" id="PS50880"/>
    </source>
</evidence>
<comment type="catalytic activity">
    <reaction evidence="1 7">
        <text>ATP-independent breakage of single-stranded DNA, followed by passage and rejoining.</text>
        <dbReference type="EC" id="5.6.2.1"/>
    </reaction>
</comment>
<dbReference type="Gene3D" id="1.10.290.10">
    <property type="entry name" value="Topoisomerase I, domain 4"/>
    <property type="match status" value="1"/>
</dbReference>
<accession>V6M7K9</accession>
<dbReference type="PANTHER" id="PTHR11390">
    <property type="entry name" value="PROKARYOTIC DNA TOPOISOMERASE"/>
    <property type="match status" value="1"/>
</dbReference>
<evidence type="ECO:0000256" key="1">
    <source>
        <dbReference type="ARBA" id="ARBA00000213"/>
    </source>
</evidence>
<keyword evidence="5 7" id="KW-0238">DNA-binding</keyword>
<dbReference type="InterPro" id="IPR034144">
    <property type="entry name" value="TOPRIM_TopoIII"/>
</dbReference>
<dbReference type="EC" id="5.6.2.1" evidence="3 7"/>
<evidence type="ECO:0000256" key="7">
    <source>
        <dbReference type="RuleBase" id="RU362092"/>
    </source>
</evidence>
<dbReference type="AlphaFoldDB" id="V6M7K9"/>
<dbReference type="Proteomes" id="UP000018208">
    <property type="component" value="Unassembled WGS sequence"/>
</dbReference>
<protein>
    <recommendedName>
        <fullName evidence="3 7">DNA topoisomerase</fullName>
        <ecNumber evidence="3 7">5.6.2.1</ecNumber>
    </recommendedName>
</protein>
<dbReference type="InterPro" id="IPR003602">
    <property type="entry name" value="Topo_IA_DNA-bd_dom"/>
</dbReference>
<dbReference type="Gene3D" id="2.70.20.10">
    <property type="entry name" value="Topoisomerase I, domain 3"/>
    <property type="match status" value="1"/>
</dbReference>
<dbReference type="InterPro" id="IPR013825">
    <property type="entry name" value="Topo_IA_cen_sub2"/>
</dbReference>
<dbReference type="GO" id="GO:0006310">
    <property type="term" value="P:DNA recombination"/>
    <property type="evidence" value="ECO:0007669"/>
    <property type="project" value="TreeGrafter"/>
</dbReference>
<dbReference type="InterPro" id="IPR013824">
    <property type="entry name" value="Topo_IA_cen_sub1"/>
</dbReference>
<keyword evidence="6 7" id="KW-0413">Isomerase</keyword>
<keyword evidence="13" id="KW-1185">Reference proteome</keyword>
<dbReference type="GO" id="GO:0003677">
    <property type="term" value="F:DNA binding"/>
    <property type="evidence" value="ECO:0007669"/>
    <property type="project" value="UniProtKB-KW"/>
</dbReference>
<evidence type="ECO:0000256" key="5">
    <source>
        <dbReference type="ARBA" id="ARBA00023125"/>
    </source>
</evidence>
<dbReference type="GO" id="GO:0006281">
    <property type="term" value="P:DNA repair"/>
    <property type="evidence" value="ECO:0007669"/>
    <property type="project" value="TreeGrafter"/>
</dbReference>
<evidence type="ECO:0000256" key="4">
    <source>
        <dbReference type="ARBA" id="ARBA00023029"/>
    </source>
</evidence>
<dbReference type="InterPro" id="IPR013497">
    <property type="entry name" value="Topo_IA_cen"/>
</dbReference>
<dbReference type="SMART" id="SM00437">
    <property type="entry name" value="TOP1Ac"/>
    <property type="match status" value="1"/>
</dbReference>
<dbReference type="GO" id="GO:0006265">
    <property type="term" value="P:DNA topological change"/>
    <property type="evidence" value="ECO:0007669"/>
    <property type="project" value="InterPro"/>
</dbReference>
<reference evidence="12" key="2">
    <citation type="submission" date="2020-12" db="EMBL/GenBank/DDBJ databases">
        <title>New Spironucleus salmonicida genome in near-complete chromosomes.</title>
        <authorList>
            <person name="Xu F."/>
            <person name="Kurt Z."/>
            <person name="Jimenez-Gonzalez A."/>
            <person name="Astvaldsson A."/>
            <person name="Andersson J.O."/>
            <person name="Svard S.G."/>
        </authorList>
    </citation>
    <scope>NUCLEOTIDE SEQUENCE</scope>
    <source>
        <strain evidence="12">ATCC 50377</strain>
    </source>
</reference>
<dbReference type="InterPro" id="IPR056452">
    <property type="entry name" value="Zn_ribbon_TOP3B"/>
</dbReference>
<evidence type="ECO:0000256" key="2">
    <source>
        <dbReference type="ARBA" id="ARBA00009446"/>
    </source>
</evidence>
<dbReference type="Gene3D" id="1.10.460.10">
    <property type="entry name" value="Topoisomerase I, domain 2"/>
    <property type="match status" value="1"/>
</dbReference>
<dbReference type="PROSITE" id="PS00396">
    <property type="entry name" value="TOPO_IA_1"/>
    <property type="match status" value="1"/>
</dbReference>
<dbReference type="InterPro" id="IPR003601">
    <property type="entry name" value="Topo_IA_2"/>
</dbReference>
<dbReference type="VEuPathDB" id="GiardiaDB:SS50377_25651"/>
<sequence>MTTLFISEKPSIAQSIARLLSPNVSSQSSSSTPVYSFPFSFKQAKQAISTSVAGHLYQIIFNTKLQSWQTPEEELLEQKGVEYETTKGAGGIIRQLQALSKNAKYIILALDNDREGENICFEVLKSIGKFNGDIFRLRFSALTKEEITRQLGKVDKPNQYLSDAVEVRQELDLKVGVAFTRFQTQFLSGKYSNLQTNCISYGPCQTPTLAFCVERHLEILNFKPKRYYNVDVQIKDSKGNIEKIDFISENKIFEQDMGLHIIKQLNGGKVKVISIKQSKSKSVKPIALNTVAMLKLASTSLNMSPQESMYKAEFLYLQGYLTYPRTESTSYPKEFNFMEVIKNIKFNYAYDAIETINKYGAKPRSGVDAGDHPPITPTSKCAQDLSGMDLSFYNMICKNFLASLMPDAEFYIKTVELQCEQHKFHVKSKEYITFGWQILYKQSDLADDEQYEVTQISYQKDDVFDFYELNLKEKYTTPPTYLTESNLLSLMEKNLIGTDASMAQHIQNVQDRNYVQLLPGKRQLQPTQLGIQLIQGLKLIDKELVAPNLRSKMEQDLNKVAEGKISKVKMINEQLTKYLNKFQFFKQNINLLDQLFESKFQTIKSAGKPFISCPQCNKFTKFISLIPQRIYCGTCDRIYSVIQCQKHYEIQKIRCAYCNCPPISAAGEKRTNFCPKCYTDGNEDMVKDLEEFGYKSDGKGLTCNQCMNQSCPLSLRNNYISDCPACSKGGCDKLILGSQTSAKIEEKFKITIDEFDIQIEKPVGKSEKIQQQIYLQSKLYLDNFSIPSSSQITCTSCQATANLPQGQPLILGEFCECGARKIEIKTKEGLVTGCGLCSIEGVEIKMSSEKVSWKSNNNNRNGRKGQTSGHKDQGSKKSKQHQKK</sequence>
<dbReference type="InterPro" id="IPR006171">
    <property type="entry name" value="TOPRIM_dom"/>
</dbReference>
<dbReference type="Pfam" id="PF01751">
    <property type="entry name" value="Toprim"/>
    <property type="match status" value="1"/>
</dbReference>
<proteinExistence type="inferred from homology"/>
<feature type="domain" description="Toprim" evidence="9">
    <location>
        <begin position="2"/>
        <end position="142"/>
    </location>
</feature>
<dbReference type="SMART" id="SM00493">
    <property type="entry name" value="TOPRIM"/>
    <property type="match status" value="1"/>
</dbReference>
<organism evidence="11">
    <name type="scientific">Spironucleus salmonicida</name>
    <dbReference type="NCBI Taxonomy" id="348837"/>
    <lineage>
        <taxon>Eukaryota</taxon>
        <taxon>Metamonada</taxon>
        <taxon>Diplomonadida</taxon>
        <taxon>Hexamitidae</taxon>
        <taxon>Hexamitinae</taxon>
        <taxon>Spironucleus</taxon>
    </lineage>
</organism>
<dbReference type="Pfam" id="PF23546">
    <property type="entry name" value="Zn_ribbon_TOP3B"/>
    <property type="match status" value="1"/>
</dbReference>
<feature type="region of interest" description="Disordered" evidence="8">
    <location>
        <begin position="851"/>
        <end position="884"/>
    </location>
</feature>
<dbReference type="GO" id="GO:0005634">
    <property type="term" value="C:nucleus"/>
    <property type="evidence" value="ECO:0007669"/>
    <property type="project" value="TreeGrafter"/>
</dbReference>
<dbReference type="CDD" id="cd00186">
    <property type="entry name" value="TOP1Ac"/>
    <property type="match status" value="1"/>
</dbReference>
<evidence type="ECO:0000256" key="6">
    <source>
        <dbReference type="ARBA" id="ARBA00023235"/>
    </source>
</evidence>
<dbReference type="EMBL" id="AUWU02000006">
    <property type="protein sequence ID" value="KAH0571466.1"/>
    <property type="molecule type" value="Genomic_DNA"/>
</dbReference>
<dbReference type="SUPFAM" id="SSF56712">
    <property type="entry name" value="Prokaryotic type I DNA topoisomerase"/>
    <property type="match status" value="1"/>
</dbReference>
<dbReference type="Gene3D" id="3.40.50.140">
    <property type="match status" value="1"/>
</dbReference>
<dbReference type="GO" id="GO:0003917">
    <property type="term" value="F:DNA topoisomerase type I (single strand cut, ATP-independent) activity"/>
    <property type="evidence" value="ECO:0007669"/>
    <property type="project" value="UniProtKB-EC"/>
</dbReference>
<dbReference type="InterPro" id="IPR013826">
    <property type="entry name" value="Topo_IA_cen_sub3"/>
</dbReference>
<reference evidence="11 12" key="1">
    <citation type="journal article" date="2014" name="PLoS Genet.">
        <title>The Genome of Spironucleus salmonicida Highlights a Fish Pathogen Adapted to Fluctuating Environments.</title>
        <authorList>
            <person name="Xu F."/>
            <person name="Jerlstrom-Hultqvist J."/>
            <person name="Einarsson E."/>
            <person name="Astvaldsson A."/>
            <person name="Svard S.G."/>
            <person name="Andersson J.O."/>
        </authorList>
    </citation>
    <scope>NUCLEOTIDE SEQUENCE</scope>
    <source>
        <strain evidence="12">ATCC 50377</strain>
    </source>
</reference>
<dbReference type="PANTHER" id="PTHR11390:SF20">
    <property type="entry name" value="DNA TOPOISOMERASE 3-BETA-1"/>
    <property type="match status" value="1"/>
</dbReference>
<evidence type="ECO:0000256" key="3">
    <source>
        <dbReference type="ARBA" id="ARBA00012891"/>
    </source>
</evidence>
<evidence type="ECO:0000259" key="10">
    <source>
        <dbReference type="PROSITE" id="PS52039"/>
    </source>
</evidence>
<dbReference type="PROSITE" id="PS50880">
    <property type="entry name" value="TOPRIM"/>
    <property type="match status" value="1"/>
</dbReference>
<dbReference type="Pfam" id="PF01131">
    <property type="entry name" value="Topoisom_bac"/>
    <property type="match status" value="1"/>
</dbReference>
<evidence type="ECO:0000313" key="12">
    <source>
        <dbReference type="EMBL" id="KAH0571466.1"/>
    </source>
</evidence>
<dbReference type="InterPro" id="IPR023405">
    <property type="entry name" value="Topo_IA_core_domain"/>
</dbReference>
<evidence type="ECO:0000313" key="11">
    <source>
        <dbReference type="EMBL" id="EST49449.1"/>
    </source>
</evidence>
<keyword evidence="4 7" id="KW-0799">Topoisomerase</keyword>
<gene>
    <name evidence="11" type="ORF">SS50377_10197</name>
    <name evidence="12" type="ORF">SS50377_25651</name>
</gene>
<dbReference type="PROSITE" id="PS52039">
    <property type="entry name" value="TOPO_IA_2"/>
    <property type="match status" value="1"/>
</dbReference>